<dbReference type="EMBL" id="HE576752">
    <property type="protein sequence ID" value="CCC66942.1"/>
    <property type="molecule type" value="Genomic_DNA"/>
</dbReference>
<keyword evidence="10" id="KW-1185">Reference proteome</keyword>
<dbReference type="InterPro" id="IPR018200">
    <property type="entry name" value="USP_CS"/>
</dbReference>
<protein>
    <recommendedName>
        <fullName evidence="6">Ubiquitin carboxyl-terminal hydrolase</fullName>
        <ecNumber evidence="6">3.4.19.12</ecNumber>
    </recommendedName>
</protein>
<dbReference type="MEROPS" id="C19.004"/>
<dbReference type="InParanoid" id="G0V651"/>
<organism evidence="9 10">
    <name type="scientific">Naumovozyma castellii</name>
    <name type="common">Yeast</name>
    <name type="synonym">Saccharomyces castellii</name>
    <dbReference type="NCBI Taxonomy" id="27288"/>
    <lineage>
        <taxon>Eukaryota</taxon>
        <taxon>Fungi</taxon>
        <taxon>Dikarya</taxon>
        <taxon>Ascomycota</taxon>
        <taxon>Saccharomycotina</taxon>
        <taxon>Saccharomycetes</taxon>
        <taxon>Saccharomycetales</taxon>
        <taxon>Saccharomycetaceae</taxon>
        <taxon>Naumovozyma</taxon>
    </lineage>
</organism>
<dbReference type="OrthoDB" id="429671at2759"/>
<dbReference type="CDD" id="cd02257">
    <property type="entry name" value="Peptidase_C19"/>
    <property type="match status" value="1"/>
</dbReference>
<dbReference type="GO" id="GO:1901525">
    <property type="term" value="P:negative regulation of mitophagy"/>
    <property type="evidence" value="ECO:0007669"/>
    <property type="project" value="EnsemblFungi"/>
</dbReference>
<feature type="region of interest" description="Disordered" evidence="7">
    <location>
        <begin position="1"/>
        <end position="22"/>
    </location>
</feature>
<evidence type="ECO:0000313" key="9">
    <source>
        <dbReference type="EMBL" id="CCC66942.1"/>
    </source>
</evidence>
<reference evidence="10" key="1">
    <citation type="journal article" date="2011" name="Proc. Natl. Acad. Sci. U.S.A.">
        <title>Evolutionary erosion of yeast sex chromosomes by mating-type switching accidents.</title>
        <authorList>
            <person name="Gordon J.L."/>
            <person name="Armisen D."/>
            <person name="Proux-Wera E."/>
            <person name="Oheigeartaigh S.S."/>
            <person name="Byrne K.P."/>
            <person name="Wolfe K.H."/>
        </authorList>
    </citation>
    <scope>NUCLEOTIDE SEQUENCE [LARGE SCALE GENOMIC DNA]</scope>
    <source>
        <strain evidence="10">ATCC 76901 / BCRC 22586 / CBS 4309 / NBRC 1992 / NRRL Y-12630</strain>
    </source>
</reference>
<feature type="compositionally biased region" description="Basic and acidic residues" evidence="7">
    <location>
        <begin position="208"/>
        <end position="262"/>
    </location>
</feature>
<dbReference type="GO" id="GO:0047484">
    <property type="term" value="P:regulation of response to osmotic stress"/>
    <property type="evidence" value="ECO:0007669"/>
    <property type="project" value="EnsemblFungi"/>
</dbReference>
<evidence type="ECO:0000256" key="4">
    <source>
        <dbReference type="ARBA" id="ARBA00022801"/>
    </source>
</evidence>
<dbReference type="PROSITE" id="PS00972">
    <property type="entry name" value="USP_1"/>
    <property type="match status" value="1"/>
</dbReference>
<dbReference type="GO" id="GO:0006508">
    <property type="term" value="P:proteolysis"/>
    <property type="evidence" value="ECO:0007669"/>
    <property type="project" value="UniProtKB-KW"/>
</dbReference>
<dbReference type="Gene3D" id="3.90.70.10">
    <property type="entry name" value="Cysteine proteinases"/>
    <property type="match status" value="1"/>
</dbReference>
<dbReference type="GO" id="GO:0045053">
    <property type="term" value="P:protein retention in Golgi apparatus"/>
    <property type="evidence" value="ECO:0007669"/>
    <property type="project" value="EnsemblFungi"/>
</dbReference>
<dbReference type="eggNOG" id="KOG1871">
    <property type="taxonomic scope" value="Eukaryota"/>
</dbReference>
<proteinExistence type="inferred from homology"/>
<feature type="region of interest" description="Disordered" evidence="7">
    <location>
        <begin position="342"/>
        <end position="386"/>
    </location>
</feature>
<dbReference type="Proteomes" id="UP000001640">
    <property type="component" value="Chromosome 1"/>
</dbReference>
<feature type="compositionally biased region" description="Polar residues" evidence="7">
    <location>
        <begin position="132"/>
        <end position="147"/>
    </location>
</feature>
<dbReference type="STRING" id="1064592.G0V651"/>
<dbReference type="GeneID" id="96900428"/>
<dbReference type="GO" id="GO:0034063">
    <property type="term" value="P:stress granule assembly"/>
    <property type="evidence" value="ECO:0007669"/>
    <property type="project" value="EnsemblFungi"/>
</dbReference>
<dbReference type="FunCoup" id="G0V651">
    <property type="interactions" value="890"/>
</dbReference>
<dbReference type="InterPro" id="IPR001394">
    <property type="entry name" value="Peptidase_C19_UCH"/>
</dbReference>
<dbReference type="GO" id="GO:1990861">
    <property type="term" value="C:Ubp3-Bre5 deubiquitination complex"/>
    <property type="evidence" value="ECO:0007669"/>
    <property type="project" value="EnsemblFungi"/>
</dbReference>
<sequence>MSETKEESTSMYPPTNSPPQPQANMHFPVHYQATAPMQMYPFQSPYMYGQQPAYAFNMVNQNQMMYQNNAGGMPTQGGGNGFNGSKKKYGNNSNMGSKTHNYHQNANSPSYTPTYHSTSNNNLNTHSKRSHSNYNNSTDSTGTTTPSYDPFRFDVSKLTVTKTLEFPLFVNANQKDYIRARSKRREVRLKTINSVKEINLDINEEEKITEPPKEAEKKVEQKLEPQVEIVSKKDKADEVPKPEKETETKKSSTVTIEKDKAKRSSTPATPKPVLEVVPTESKKKEKENRTKKEESEVALNLPSPEEKSSADVVVPTTPAATKAPTPMLWAAVASGGISKVKQASSSSKNLTSTKGAPASVSKSSRSPNALAQAPQKKDSKYVPPSTKGAESLGSIALRMCFDPDFINYTLKTKQNSNVDRTIPIKSIIPRGIVNMANICFMSSVLQVLLYCKPFIDILNVISTRNMYSRVGVSSSRLLDACVNLYKQFDKETVEAQQKEMEESKSLSTSNPTSAPSSASSSVSSSSMGSLVSASNATPPPQQSKEKTKQLDGQTSATSETGITTSLPAIKPDDFYKILSTIPKFRDLQWGRQEDAEEFLTHLLDQLHEELVSSIDCLTDNEIQNLLQSINDESLKIFIVRNLPRYKKADFITNISPKLKELINKYGAANDDTSSDNEWFEVSGSSKKGKKNKTAAKRTVEVIPSPISNLFGGQFRSVLDIPNNKESQSITLDPFQTIQLDISDPKVNDLESAFKQFSEYELLPFRTSNGTDVEAKKQTFIDKLPRVLLIQLKRFAFVTNSNKDSNMSNYNAYSGRIEKIRKKIIYGHDLTIPIESVSSTSLRDDANREYKLTGVIYHHGSSPDGGHYTADVFHQQTNKWYRIDDVNISELKNDHVLDADDNDMGTRTAYILIYEKKN</sequence>
<feature type="domain" description="USP" evidence="8">
    <location>
        <begin position="430"/>
        <end position="916"/>
    </location>
</feature>
<feature type="compositionally biased region" description="Low complexity" evidence="7">
    <location>
        <begin position="107"/>
        <end position="125"/>
    </location>
</feature>
<dbReference type="AlphaFoldDB" id="G0V651"/>
<dbReference type="RefSeq" id="XP_003673330.1">
    <property type="nucleotide sequence ID" value="XM_003673282.1"/>
</dbReference>
<comment type="catalytic activity">
    <reaction evidence="1 6">
        <text>Thiol-dependent hydrolysis of ester, thioester, amide, peptide and isopeptide bonds formed by the C-terminal Gly of ubiquitin (a 76-residue protein attached to proteins as an intracellular targeting signal).</text>
        <dbReference type="EC" id="3.4.19.12"/>
    </reaction>
</comment>
<keyword evidence="5 6" id="KW-0788">Thiol protease</keyword>
<comment type="similarity">
    <text evidence="6">Belongs to the peptidase C19 family.</text>
</comment>
<dbReference type="GO" id="GO:0003729">
    <property type="term" value="F:mRNA binding"/>
    <property type="evidence" value="ECO:0007669"/>
    <property type="project" value="EnsemblFungi"/>
</dbReference>
<dbReference type="PANTHER" id="PTHR24006">
    <property type="entry name" value="UBIQUITIN CARBOXYL-TERMINAL HYDROLASE"/>
    <property type="match status" value="1"/>
</dbReference>
<dbReference type="InterPro" id="IPR038765">
    <property type="entry name" value="Papain-like_cys_pep_sf"/>
</dbReference>
<dbReference type="InterPro" id="IPR050164">
    <property type="entry name" value="Peptidase_C19"/>
</dbReference>
<accession>G0V651</accession>
<dbReference type="GO" id="GO:0005829">
    <property type="term" value="C:cytosol"/>
    <property type="evidence" value="ECO:0007669"/>
    <property type="project" value="EnsemblFungi"/>
</dbReference>
<evidence type="ECO:0000259" key="8">
    <source>
        <dbReference type="PROSITE" id="PS50235"/>
    </source>
</evidence>
<dbReference type="PANTHER" id="PTHR24006:SF687">
    <property type="entry name" value="UBIQUITIN CARBOXYL-TERMINAL HYDROLASE 10"/>
    <property type="match status" value="1"/>
</dbReference>
<dbReference type="GO" id="GO:0060628">
    <property type="term" value="P:regulation of ER to Golgi vesicle-mediated transport"/>
    <property type="evidence" value="ECO:0007669"/>
    <property type="project" value="EnsemblFungi"/>
</dbReference>
<dbReference type="Pfam" id="PF00443">
    <property type="entry name" value="UCH"/>
    <property type="match status" value="1"/>
</dbReference>
<feature type="compositionally biased region" description="Polar residues" evidence="7">
    <location>
        <begin position="550"/>
        <end position="565"/>
    </location>
</feature>
<dbReference type="GO" id="GO:0004843">
    <property type="term" value="F:cysteine-type deubiquitinase activity"/>
    <property type="evidence" value="ECO:0007669"/>
    <property type="project" value="UniProtKB-UniRule"/>
</dbReference>
<evidence type="ECO:0000256" key="5">
    <source>
        <dbReference type="ARBA" id="ARBA00022807"/>
    </source>
</evidence>
<dbReference type="OMA" id="LDPFQTI"/>
<keyword evidence="3 6" id="KW-0833">Ubl conjugation pathway</keyword>
<name>G0V651_NAUCA</name>
<feature type="region of interest" description="Disordered" evidence="7">
    <location>
        <begin position="76"/>
        <end position="149"/>
    </location>
</feature>
<reference key="2">
    <citation type="submission" date="2011-08" db="EMBL/GenBank/DDBJ databases">
        <title>Genome sequence of Naumovozyma castellii.</title>
        <authorList>
            <person name="Gordon J.L."/>
            <person name="Armisen D."/>
            <person name="Proux-Wera E."/>
            <person name="OhEigeartaigh S.S."/>
            <person name="Byrne K.P."/>
            <person name="Wolfe K.H."/>
        </authorList>
    </citation>
    <scope>NUCLEOTIDE SEQUENCE</scope>
    <source>
        <strain>Type strain:CBS 4309</strain>
    </source>
</reference>
<dbReference type="GO" id="GO:0005739">
    <property type="term" value="C:mitochondrion"/>
    <property type="evidence" value="ECO:0007669"/>
    <property type="project" value="EnsemblFungi"/>
</dbReference>
<feature type="compositionally biased region" description="Basic and acidic residues" evidence="7">
    <location>
        <begin position="495"/>
        <end position="504"/>
    </location>
</feature>
<dbReference type="GO" id="GO:0016579">
    <property type="term" value="P:protein deubiquitination"/>
    <property type="evidence" value="ECO:0007669"/>
    <property type="project" value="EnsemblFungi"/>
</dbReference>
<dbReference type="InterPro" id="IPR028889">
    <property type="entry name" value="USP"/>
</dbReference>
<dbReference type="GO" id="GO:0005634">
    <property type="term" value="C:nucleus"/>
    <property type="evidence" value="ECO:0007669"/>
    <property type="project" value="TreeGrafter"/>
</dbReference>
<feature type="compositionally biased region" description="Low complexity" evidence="7">
    <location>
        <begin position="310"/>
        <end position="320"/>
    </location>
</feature>
<evidence type="ECO:0000256" key="7">
    <source>
        <dbReference type="SAM" id="MobiDB-lite"/>
    </source>
</evidence>
<evidence type="ECO:0000256" key="6">
    <source>
        <dbReference type="RuleBase" id="RU366025"/>
    </source>
</evidence>
<feature type="compositionally biased region" description="Basic and acidic residues" evidence="7">
    <location>
        <begin position="280"/>
        <end position="295"/>
    </location>
</feature>
<keyword evidence="4 6" id="KW-0378">Hydrolase</keyword>
<evidence type="ECO:0000256" key="2">
    <source>
        <dbReference type="ARBA" id="ARBA00022670"/>
    </source>
</evidence>
<dbReference type="HOGENOM" id="CLU_015192_0_0_1"/>
<evidence type="ECO:0000256" key="3">
    <source>
        <dbReference type="ARBA" id="ARBA00022786"/>
    </source>
</evidence>
<evidence type="ECO:0000313" key="10">
    <source>
        <dbReference type="Proteomes" id="UP000001640"/>
    </source>
</evidence>
<feature type="compositionally biased region" description="Low complexity" evidence="7">
    <location>
        <begin position="505"/>
        <end position="536"/>
    </location>
</feature>
<dbReference type="KEGG" id="ncs:NCAS_0A03840"/>
<feature type="region of interest" description="Disordered" evidence="7">
    <location>
        <begin position="495"/>
        <end position="565"/>
    </location>
</feature>
<feature type="compositionally biased region" description="Polar residues" evidence="7">
    <location>
        <begin position="342"/>
        <end position="369"/>
    </location>
</feature>
<keyword evidence="2 6" id="KW-0645">Protease</keyword>
<dbReference type="EC" id="3.4.19.12" evidence="6"/>
<dbReference type="PROSITE" id="PS00973">
    <property type="entry name" value="USP_2"/>
    <property type="match status" value="1"/>
</dbReference>
<dbReference type="SUPFAM" id="SSF54001">
    <property type="entry name" value="Cysteine proteinases"/>
    <property type="match status" value="1"/>
</dbReference>
<gene>
    <name evidence="9" type="primary">NCAS0A03840</name>
    <name evidence="9" type="ordered locus">NCAS_0A03840</name>
</gene>
<dbReference type="GO" id="GO:0034517">
    <property type="term" value="P:ribophagy"/>
    <property type="evidence" value="ECO:0007669"/>
    <property type="project" value="EnsemblFungi"/>
</dbReference>
<evidence type="ECO:0000256" key="1">
    <source>
        <dbReference type="ARBA" id="ARBA00000707"/>
    </source>
</evidence>
<feature type="region of interest" description="Disordered" evidence="7">
    <location>
        <begin position="208"/>
        <end position="320"/>
    </location>
</feature>
<dbReference type="PROSITE" id="PS50235">
    <property type="entry name" value="USP_3"/>
    <property type="match status" value="1"/>
</dbReference>